<feature type="region of interest" description="VHIID" evidence="3">
    <location>
        <begin position="460"/>
        <end position="525"/>
    </location>
</feature>
<dbReference type="AlphaFoldDB" id="A0A835V9A2"/>
<feature type="region of interest" description="Disordered" evidence="4">
    <location>
        <begin position="274"/>
        <end position="305"/>
    </location>
</feature>
<keyword evidence="1" id="KW-0805">Transcription regulation</keyword>
<evidence type="ECO:0000256" key="4">
    <source>
        <dbReference type="SAM" id="MobiDB-lite"/>
    </source>
</evidence>
<feature type="short sequence motif" description="VHIID" evidence="3">
    <location>
        <begin position="491"/>
        <end position="495"/>
    </location>
</feature>
<evidence type="ECO:0000256" key="2">
    <source>
        <dbReference type="ARBA" id="ARBA00023163"/>
    </source>
</evidence>
<reference evidence="5 6" key="1">
    <citation type="journal article" date="2020" name="Nat. Food">
        <title>A phased Vanilla planifolia genome enables genetic improvement of flavour and production.</title>
        <authorList>
            <person name="Hasing T."/>
            <person name="Tang H."/>
            <person name="Brym M."/>
            <person name="Khazi F."/>
            <person name="Huang T."/>
            <person name="Chambers A.H."/>
        </authorList>
    </citation>
    <scope>NUCLEOTIDE SEQUENCE [LARGE SCALE GENOMIC DNA]</scope>
    <source>
        <tissue evidence="5">Leaf</tissue>
    </source>
</reference>
<dbReference type="OrthoDB" id="40134at2759"/>
<name>A0A835V9A2_VANPL</name>
<evidence type="ECO:0000256" key="1">
    <source>
        <dbReference type="ARBA" id="ARBA00023015"/>
    </source>
</evidence>
<dbReference type="Pfam" id="PF03514">
    <property type="entry name" value="GRAS"/>
    <property type="match status" value="1"/>
</dbReference>
<feature type="region of interest" description="Disordered" evidence="4">
    <location>
        <begin position="342"/>
        <end position="376"/>
    </location>
</feature>
<accession>A0A835V9A2</accession>
<protein>
    <recommendedName>
        <fullName evidence="7">Scarecrow-like protein 9</fullName>
    </recommendedName>
</protein>
<organism evidence="5 6">
    <name type="scientific">Vanilla planifolia</name>
    <name type="common">Vanilla</name>
    <dbReference type="NCBI Taxonomy" id="51239"/>
    <lineage>
        <taxon>Eukaryota</taxon>
        <taxon>Viridiplantae</taxon>
        <taxon>Streptophyta</taxon>
        <taxon>Embryophyta</taxon>
        <taxon>Tracheophyta</taxon>
        <taxon>Spermatophyta</taxon>
        <taxon>Magnoliopsida</taxon>
        <taxon>Liliopsida</taxon>
        <taxon>Asparagales</taxon>
        <taxon>Orchidaceae</taxon>
        <taxon>Vanilloideae</taxon>
        <taxon>Vanilleae</taxon>
        <taxon>Vanilla</taxon>
    </lineage>
</organism>
<gene>
    <name evidence="5" type="ORF">HPP92_006622</name>
</gene>
<dbReference type="PANTHER" id="PTHR31636">
    <property type="entry name" value="OSJNBA0084A10.13 PROTEIN-RELATED"/>
    <property type="match status" value="1"/>
</dbReference>
<dbReference type="PROSITE" id="PS50985">
    <property type="entry name" value="GRAS"/>
    <property type="match status" value="1"/>
</dbReference>
<feature type="compositionally biased region" description="Polar residues" evidence="4">
    <location>
        <begin position="347"/>
        <end position="364"/>
    </location>
</feature>
<dbReference type="EMBL" id="JADCNL010000003">
    <property type="protein sequence ID" value="KAG0487811.1"/>
    <property type="molecule type" value="Genomic_DNA"/>
</dbReference>
<proteinExistence type="inferred from homology"/>
<keyword evidence="2" id="KW-0804">Transcription</keyword>
<feature type="region of interest" description="Disordered" evidence="4">
    <location>
        <begin position="64"/>
        <end position="96"/>
    </location>
</feature>
<comment type="caution">
    <text evidence="5">The sequence shown here is derived from an EMBL/GenBank/DDBJ whole genome shotgun (WGS) entry which is preliminary data.</text>
</comment>
<feature type="region of interest" description="Leucine repeat II (LRII)" evidence="3">
    <location>
        <begin position="541"/>
        <end position="573"/>
    </location>
</feature>
<comment type="similarity">
    <text evidence="3">Belongs to the GRAS family.</text>
</comment>
<keyword evidence="6" id="KW-1185">Reference proteome</keyword>
<comment type="caution">
    <text evidence="3">Lacks conserved residue(s) required for the propagation of feature annotation.</text>
</comment>
<dbReference type="Proteomes" id="UP000636800">
    <property type="component" value="Chromosome 3"/>
</dbReference>
<dbReference type="InterPro" id="IPR005202">
    <property type="entry name" value="TF_GRAS"/>
</dbReference>
<feature type="region of interest" description="SAW" evidence="3">
    <location>
        <begin position="679"/>
        <end position="754"/>
    </location>
</feature>
<evidence type="ECO:0000313" key="6">
    <source>
        <dbReference type="Proteomes" id="UP000636800"/>
    </source>
</evidence>
<feature type="region of interest" description="Leucine repeat I (LRI)" evidence="3">
    <location>
        <begin position="381"/>
        <end position="441"/>
    </location>
</feature>
<feature type="compositionally biased region" description="Basic and acidic residues" evidence="4">
    <location>
        <begin position="274"/>
        <end position="287"/>
    </location>
</feature>
<evidence type="ECO:0008006" key="7">
    <source>
        <dbReference type="Google" id="ProtNLM"/>
    </source>
</evidence>
<evidence type="ECO:0000256" key="3">
    <source>
        <dbReference type="PROSITE-ProRule" id="PRU01191"/>
    </source>
</evidence>
<feature type="compositionally biased region" description="Low complexity" evidence="4">
    <location>
        <begin position="70"/>
        <end position="87"/>
    </location>
</feature>
<sequence length="757" mass="84765">MDRGLLDASGLDGLSYEDFFSNRKSLEDGVSKLPPVMETSNLHGADLQPSQLFFVQDDNHGSHADNTWLSPASVSGSSSAENPSSRSTSRDGDSSEDNEIFSDIIFGYISRMLMEEDVDEKINLLDLEKTVLQAAEKPFYDILGQQYPSPAPEQPLLREDHFLDRPVESINSYNGLSDENSSNRIVELSWFQDSSSNLQLAGDPFSVGTSSQYTSSSFGGLGSEYGSLVFPDLSSESQPALQFKRGMEEAQKFLPSEDQLAVGLDLDNFALQHESDTKEHKGQKEDSTSNSLSWGRKKPQTEENLDLKEGKSLKLSAAYSDEALRSEMFDAVLLCQGVNKENGLHEPNQNGAHKGSQNGNTKSSMHGGKAQRKRQQKKDAVDLSSLLIYCAQAVAADDRQMANELLKQIRQNSSPFGDGNQRLAHCFADGLEARLAGTGSLIYNSLVAKRTTAADILKGYQLYITACPFLRISHFFSNHTILHVAENASRVHIVDFGIYFGFQWPCLIHRMSMRPGGPPKLRITGIDSPQPGFRPAERIEETGRRLADYARSFNVPFEYNGIASKWEAIRVEDLKIDEDEVLIVNCLYRFKNLIDETVVVDSPRNKVLRTIREANPDIFVQGIVNGSYGAPFFVTRFREALFHYSAMFDMLDTTVARDDAQRLLLERDLFGCAALNVVSCEGSERVERPETYKQWQVRNLRVGFKQLQPIPDIMKKAMAKVRSCYHKDFVIDEDAGWLLQGWKGRIIYALSTWKPNK</sequence>
<evidence type="ECO:0000313" key="5">
    <source>
        <dbReference type="EMBL" id="KAG0487811.1"/>
    </source>
</evidence>